<dbReference type="RefSeq" id="XP_037139784.1">
    <property type="nucleotide sequence ID" value="XM_037283888.1"/>
</dbReference>
<dbReference type="EMBL" id="CP059250">
    <property type="protein sequence ID" value="QLL33110.1"/>
    <property type="molecule type" value="Genomic_DNA"/>
</dbReference>
<proteinExistence type="predicted"/>
<organism evidence="3 4">
    <name type="scientific">Torulaspora globosa</name>
    <dbReference type="NCBI Taxonomy" id="48254"/>
    <lineage>
        <taxon>Eukaryota</taxon>
        <taxon>Fungi</taxon>
        <taxon>Dikarya</taxon>
        <taxon>Ascomycota</taxon>
        <taxon>Saccharomycotina</taxon>
        <taxon>Saccharomycetes</taxon>
        <taxon>Saccharomycetales</taxon>
        <taxon>Saccharomycetaceae</taxon>
        <taxon>Torulaspora</taxon>
    </lineage>
</organism>
<dbReference type="PANTHER" id="PTHR42840">
    <property type="entry name" value="NAD(P)-BINDING ROSSMANN-FOLD SUPERFAMILY PROTEIN-RELATED"/>
    <property type="match status" value="1"/>
</dbReference>
<dbReference type="OrthoDB" id="64915at2759"/>
<dbReference type="Gene3D" id="3.30.360.10">
    <property type="entry name" value="Dihydrodipicolinate Reductase, domain 2"/>
    <property type="match status" value="1"/>
</dbReference>
<dbReference type="Pfam" id="PF01408">
    <property type="entry name" value="GFO_IDH_MocA"/>
    <property type="match status" value="1"/>
</dbReference>
<protein>
    <recommendedName>
        <fullName evidence="5">Gfo/Idh/MocA-like oxidoreductase N-terminal domain-containing protein</fullName>
    </recommendedName>
</protein>
<reference evidence="3 4" key="1">
    <citation type="submission" date="2020-06" db="EMBL/GenBank/DDBJ databases">
        <title>The yeast mating-type switching endonuclease HO is a domesticated member of an unorthodox homing genetic element family.</title>
        <authorList>
            <person name="Coughlan A.Y."/>
            <person name="Lombardi L."/>
            <person name="Braun-Galleani S."/>
            <person name="Martos A.R."/>
            <person name="Galeote V."/>
            <person name="Bigey F."/>
            <person name="Dequin S."/>
            <person name="Byrne K.P."/>
            <person name="Wolfe K.H."/>
        </authorList>
    </citation>
    <scope>NUCLEOTIDE SEQUENCE [LARGE SCALE GENOMIC DNA]</scope>
    <source>
        <strain evidence="3 4">CBS764</strain>
    </source>
</reference>
<feature type="domain" description="Gfo/Idh/MocA-like oxidoreductase N-terminal" evidence="1">
    <location>
        <begin position="5"/>
        <end position="121"/>
    </location>
</feature>
<dbReference type="InterPro" id="IPR000683">
    <property type="entry name" value="Gfo/Idh/MocA-like_OxRdtase_N"/>
</dbReference>
<keyword evidence="4" id="KW-1185">Reference proteome</keyword>
<dbReference type="GO" id="GO:0000166">
    <property type="term" value="F:nucleotide binding"/>
    <property type="evidence" value="ECO:0007669"/>
    <property type="project" value="InterPro"/>
</dbReference>
<evidence type="ECO:0000313" key="4">
    <source>
        <dbReference type="Proteomes" id="UP000515788"/>
    </source>
</evidence>
<evidence type="ECO:0000259" key="1">
    <source>
        <dbReference type="Pfam" id="PF01408"/>
    </source>
</evidence>
<dbReference type="Proteomes" id="UP000515788">
    <property type="component" value="Chromosome 5"/>
</dbReference>
<dbReference type="GeneID" id="59326306"/>
<dbReference type="Pfam" id="PF02894">
    <property type="entry name" value="GFO_IDH_MocA_C"/>
    <property type="match status" value="1"/>
</dbReference>
<feature type="domain" description="Gfo/Idh/MocA-like oxidoreductase C-terminal" evidence="2">
    <location>
        <begin position="145"/>
        <end position="346"/>
    </location>
</feature>
<gene>
    <name evidence="3" type="ORF">HG536_0E00200</name>
</gene>
<dbReference type="GO" id="GO:0005737">
    <property type="term" value="C:cytoplasm"/>
    <property type="evidence" value="ECO:0007669"/>
    <property type="project" value="TreeGrafter"/>
</dbReference>
<name>A0A7G3ZHX4_9SACH</name>
<sequence length="350" mass="37987">MAPVLNVGIIGTGIFARDRHLPSYEEMSSDFKVVAAFNRTKSKALDFGKRAGLPEEKIYDDIDGILADKDVSYVDALVPAQFNVLTAEKAIAAGKPILLEKPIAATMQQARELVKLSDSTDLPIGIAENWLYLGAIDVVQKHLPEIGAVIAFTHNSTGPFLTKNKYLSTSWRQNPEHIGGFLSDGGVHQLALVTHLLGEFDTVSALTKQVRKESGTDDIVFSTVKLVDSDVIGTFTYGSSFGATEKSVFLKIYGTKGSIEAQLSDKRNPVVKVQLGDSAETSEKEVIYPIKEDGSFGVNAEFKSFHEAVVKGDKSLYKGTPRVAFHHLACVAAFLESSAKNGDHVKVERV</sequence>
<dbReference type="InterPro" id="IPR036291">
    <property type="entry name" value="NAD(P)-bd_dom_sf"/>
</dbReference>
<evidence type="ECO:0000313" key="3">
    <source>
        <dbReference type="EMBL" id="QLL33110.1"/>
    </source>
</evidence>
<dbReference type="SUPFAM" id="SSF51735">
    <property type="entry name" value="NAD(P)-binding Rossmann-fold domains"/>
    <property type="match status" value="1"/>
</dbReference>
<evidence type="ECO:0000259" key="2">
    <source>
        <dbReference type="Pfam" id="PF02894"/>
    </source>
</evidence>
<dbReference type="AlphaFoldDB" id="A0A7G3ZHX4"/>
<dbReference type="InterPro" id="IPR004104">
    <property type="entry name" value="Gfo/Idh/MocA-like_OxRdtase_C"/>
</dbReference>
<dbReference type="Gene3D" id="3.40.50.720">
    <property type="entry name" value="NAD(P)-binding Rossmann-like Domain"/>
    <property type="match status" value="1"/>
</dbReference>
<dbReference type="SUPFAM" id="SSF55347">
    <property type="entry name" value="Glyceraldehyde-3-phosphate dehydrogenase-like, C-terminal domain"/>
    <property type="match status" value="1"/>
</dbReference>
<dbReference type="PANTHER" id="PTHR42840:SF5">
    <property type="entry name" value="NAD(P)-BINDING ROSSMANN-FOLD SUPERFAMILY PROTEIN"/>
    <property type="match status" value="1"/>
</dbReference>
<evidence type="ECO:0008006" key="5">
    <source>
        <dbReference type="Google" id="ProtNLM"/>
    </source>
</evidence>
<dbReference type="GO" id="GO:0016491">
    <property type="term" value="F:oxidoreductase activity"/>
    <property type="evidence" value="ECO:0007669"/>
    <property type="project" value="TreeGrafter"/>
</dbReference>
<dbReference type="KEGG" id="tgb:HG536_0E00200"/>
<accession>A0A7G3ZHX4</accession>
<dbReference type="GO" id="GO:0006740">
    <property type="term" value="P:NADPH regeneration"/>
    <property type="evidence" value="ECO:0007669"/>
    <property type="project" value="TreeGrafter"/>
</dbReference>